<dbReference type="EMBL" id="NVSR01000007">
    <property type="protein sequence ID" value="PCI30149.1"/>
    <property type="molecule type" value="Genomic_DNA"/>
</dbReference>
<reference evidence="3" key="1">
    <citation type="submission" date="2017-08" db="EMBL/GenBank/DDBJ databases">
        <title>A dynamic microbial community with high functional redundancy inhabits the cold, oxic subseafloor aquifer.</title>
        <authorList>
            <person name="Tully B.J."/>
            <person name="Wheat C.G."/>
            <person name="Glazer B.T."/>
            <person name="Huber J.A."/>
        </authorList>
    </citation>
    <scope>NUCLEOTIDE SEQUENCE [LARGE SCALE GENOMIC DNA]</scope>
</reference>
<proteinExistence type="predicted"/>
<dbReference type="AlphaFoldDB" id="A0A2A4TA03"/>
<evidence type="ECO:0000313" key="3">
    <source>
        <dbReference type="Proteomes" id="UP000218113"/>
    </source>
</evidence>
<keyword evidence="1" id="KW-0472">Membrane</keyword>
<gene>
    <name evidence="2" type="ORF">COB67_02370</name>
</gene>
<organism evidence="2 3">
    <name type="scientific">SAR324 cluster bacterium</name>
    <dbReference type="NCBI Taxonomy" id="2024889"/>
    <lineage>
        <taxon>Bacteria</taxon>
        <taxon>Deltaproteobacteria</taxon>
        <taxon>SAR324 cluster</taxon>
    </lineage>
</organism>
<accession>A0A2A4TA03</accession>
<evidence type="ECO:0000256" key="1">
    <source>
        <dbReference type="SAM" id="Phobius"/>
    </source>
</evidence>
<keyword evidence="1" id="KW-1133">Transmembrane helix</keyword>
<evidence type="ECO:0000313" key="2">
    <source>
        <dbReference type="EMBL" id="PCI30149.1"/>
    </source>
</evidence>
<feature type="transmembrane region" description="Helical" evidence="1">
    <location>
        <begin position="77"/>
        <end position="96"/>
    </location>
</feature>
<feature type="transmembrane region" description="Helical" evidence="1">
    <location>
        <begin position="116"/>
        <end position="135"/>
    </location>
</feature>
<feature type="transmembrane region" description="Helical" evidence="1">
    <location>
        <begin position="147"/>
        <end position="167"/>
    </location>
</feature>
<protein>
    <recommendedName>
        <fullName evidence="4">Peptidase M50 domain-containing protein</fullName>
    </recommendedName>
</protein>
<evidence type="ECO:0008006" key="4">
    <source>
        <dbReference type="Google" id="ProtNLM"/>
    </source>
</evidence>
<comment type="caution">
    <text evidence="2">The sequence shown here is derived from an EMBL/GenBank/DDBJ whole genome shotgun (WGS) entry which is preliminary data.</text>
</comment>
<dbReference type="Proteomes" id="UP000218113">
    <property type="component" value="Unassembled WGS sequence"/>
</dbReference>
<name>A0A2A4TA03_9DELT</name>
<keyword evidence="1" id="KW-0812">Transmembrane</keyword>
<sequence length="168" mass="19300">MNRVRFFIKTIFYLPGTFLHEFLHYIGAKILGMRNVSISLLPKVGEGPEVIMGSVNANLSSNHSSLRWLVPALLPKAWWIVLYFLISYYGWVEISIEENAVYFYPENIHNQLEDYIIGYIAMQLFWAGSLSFQDWKVAMHSLVSVKGMLLIGGGYIFYTYVLDGLLAF</sequence>